<dbReference type="EMBL" id="CAMAPE010000002">
    <property type="protein sequence ID" value="CAH9053138.1"/>
    <property type="molecule type" value="Genomic_DNA"/>
</dbReference>
<evidence type="ECO:0000313" key="5">
    <source>
        <dbReference type="Proteomes" id="UP001152484"/>
    </source>
</evidence>
<protein>
    <recommendedName>
        <fullName evidence="3">Nucleolar GTP-binding protein 2 N-terminal domain-containing protein</fullName>
    </recommendedName>
</protein>
<dbReference type="Proteomes" id="UP001152484">
    <property type="component" value="Unassembled WGS sequence"/>
</dbReference>
<feature type="domain" description="Nucleolar GTP-binding protein 2 N-terminal" evidence="3">
    <location>
        <begin position="38"/>
        <end position="89"/>
    </location>
</feature>
<dbReference type="OrthoDB" id="444945at2759"/>
<organism evidence="4 5">
    <name type="scientific">Cuscuta europaea</name>
    <name type="common">European dodder</name>
    <dbReference type="NCBI Taxonomy" id="41803"/>
    <lineage>
        <taxon>Eukaryota</taxon>
        <taxon>Viridiplantae</taxon>
        <taxon>Streptophyta</taxon>
        <taxon>Embryophyta</taxon>
        <taxon>Tracheophyta</taxon>
        <taxon>Spermatophyta</taxon>
        <taxon>Magnoliopsida</taxon>
        <taxon>eudicotyledons</taxon>
        <taxon>Gunneridae</taxon>
        <taxon>Pentapetalae</taxon>
        <taxon>asterids</taxon>
        <taxon>lamiids</taxon>
        <taxon>Solanales</taxon>
        <taxon>Convolvulaceae</taxon>
        <taxon>Cuscuteae</taxon>
        <taxon>Cuscuta</taxon>
        <taxon>Cuscuta subgen. Cuscuta</taxon>
    </lineage>
</organism>
<feature type="region of interest" description="Disordered" evidence="1">
    <location>
        <begin position="99"/>
        <end position="130"/>
    </location>
</feature>
<keyword evidence="2" id="KW-0812">Transmembrane</keyword>
<reference evidence="4" key="1">
    <citation type="submission" date="2022-07" db="EMBL/GenBank/DDBJ databases">
        <authorList>
            <person name="Macas J."/>
            <person name="Novak P."/>
            <person name="Neumann P."/>
        </authorList>
    </citation>
    <scope>NUCLEOTIDE SEQUENCE</scope>
</reference>
<keyword evidence="2" id="KW-0472">Membrane</keyword>
<evidence type="ECO:0000256" key="2">
    <source>
        <dbReference type="SAM" id="Phobius"/>
    </source>
</evidence>
<comment type="caution">
    <text evidence="4">The sequence shown here is derived from an EMBL/GenBank/DDBJ whole genome shotgun (WGS) entry which is preliminary data.</text>
</comment>
<feature type="compositionally biased region" description="Basic residues" evidence="1">
    <location>
        <begin position="112"/>
        <end position="130"/>
    </location>
</feature>
<dbReference type="AlphaFoldDB" id="A0A9P0YGI0"/>
<keyword evidence="2" id="KW-1133">Transmembrane helix</keyword>
<dbReference type="InterPro" id="IPR012971">
    <property type="entry name" value="NOG2_N_dom"/>
</dbReference>
<evidence type="ECO:0000256" key="1">
    <source>
        <dbReference type="SAM" id="MobiDB-lite"/>
    </source>
</evidence>
<feature type="transmembrane region" description="Helical" evidence="2">
    <location>
        <begin position="20"/>
        <end position="37"/>
    </location>
</feature>
<keyword evidence="5" id="KW-1185">Reference proteome</keyword>
<sequence>MNDISVGSSFPSNSELLCDSGYVFILLAVLIYGYFLCGNSRVIDQKQLQIFREALHNRISCSYNVISKDTKLPVSLLNDHQKGWEHNGMTASKMVFHAGQRKDSDCGSIQQNRKRRSRGAKRRRPVGKSR</sequence>
<evidence type="ECO:0000259" key="3">
    <source>
        <dbReference type="Pfam" id="PF08153"/>
    </source>
</evidence>
<evidence type="ECO:0000313" key="4">
    <source>
        <dbReference type="EMBL" id="CAH9053138.1"/>
    </source>
</evidence>
<name>A0A9P0YGI0_CUSEU</name>
<dbReference type="Pfam" id="PF08153">
    <property type="entry name" value="NGP1NT"/>
    <property type="match status" value="1"/>
</dbReference>
<accession>A0A9P0YGI0</accession>
<proteinExistence type="predicted"/>
<gene>
    <name evidence="4" type="ORF">CEURO_LOCUS459</name>
</gene>